<dbReference type="Pfam" id="PF14738">
    <property type="entry name" value="CFAP91"/>
    <property type="match status" value="1"/>
</dbReference>
<sequence>MWSEVVEKGTFPRWMKKRDAIISDVETKDWIFREAEIDELQEIRLELLHSLQSQQREKQSNRTSRKLAKLWSCKKQEMQRKIDHIRRTRDR</sequence>
<gene>
    <name evidence="2" type="ORF">O3G_MSEX015348</name>
</gene>
<accession>A0A922D217</accession>
<reference evidence="2" key="2">
    <citation type="submission" date="2020-12" db="EMBL/GenBank/DDBJ databases">
        <authorList>
            <person name="Kanost M."/>
        </authorList>
    </citation>
    <scope>NUCLEOTIDE SEQUENCE</scope>
</reference>
<feature type="domain" description="CFAP91" evidence="1">
    <location>
        <begin position="2"/>
        <end position="89"/>
    </location>
</feature>
<evidence type="ECO:0000313" key="2">
    <source>
        <dbReference type="EMBL" id="KAG6465726.1"/>
    </source>
</evidence>
<proteinExistence type="predicted"/>
<evidence type="ECO:0000313" key="3">
    <source>
        <dbReference type="Proteomes" id="UP000791440"/>
    </source>
</evidence>
<feature type="non-terminal residue" evidence="2">
    <location>
        <position position="91"/>
    </location>
</feature>
<comment type="caution">
    <text evidence="2">The sequence shown here is derived from an EMBL/GenBank/DDBJ whole genome shotgun (WGS) entry which is preliminary data.</text>
</comment>
<reference evidence="2" key="1">
    <citation type="journal article" date="2016" name="Insect Biochem. Mol. Biol.">
        <title>Multifaceted biological insights from a draft genome sequence of the tobacco hornworm moth, Manduca sexta.</title>
        <authorList>
            <person name="Kanost M.R."/>
            <person name="Arrese E.L."/>
            <person name="Cao X."/>
            <person name="Chen Y.R."/>
            <person name="Chellapilla S."/>
            <person name="Goldsmith M.R."/>
            <person name="Grosse-Wilde E."/>
            <person name="Heckel D.G."/>
            <person name="Herndon N."/>
            <person name="Jiang H."/>
            <person name="Papanicolaou A."/>
            <person name="Qu J."/>
            <person name="Soulages J.L."/>
            <person name="Vogel H."/>
            <person name="Walters J."/>
            <person name="Waterhouse R.M."/>
            <person name="Ahn S.J."/>
            <person name="Almeida F.C."/>
            <person name="An C."/>
            <person name="Aqrawi P."/>
            <person name="Bretschneider A."/>
            <person name="Bryant W.B."/>
            <person name="Bucks S."/>
            <person name="Chao H."/>
            <person name="Chevignon G."/>
            <person name="Christen J.M."/>
            <person name="Clarke D.F."/>
            <person name="Dittmer N.T."/>
            <person name="Ferguson L.C.F."/>
            <person name="Garavelou S."/>
            <person name="Gordon K.H.J."/>
            <person name="Gunaratna R.T."/>
            <person name="Han Y."/>
            <person name="Hauser F."/>
            <person name="He Y."/>
            <person name="Heidel-Fischer H."/>
            <person name="Hirsh A."/>
            <person name="Hu Y."/>
            <person name="Jiang H."/>
            <person name="Kalra D."/>
            <person name="Klinner C."/>
            <person name="Konig C."/>
            <person name="Kovar C."/>
            <person name="Kroll A.R."/>
            <person name="Kuwar S.S."/>
            <person name="Lee S.L."/>
            <person name="Lehman R."/>
            <person name="Li K."/>
            <person name="Li Z."/>
            <person name="Liang H."/>
            <person name="Lovelace S."/>
            <person name="Lu Z."/>
            <person name="Mansfield J.H."/>
            <person name="McCulloch K.J."/>
            <person name="Mathew T."/>
            <person name="Morton B."/>
            <person name="Muzny D.M."/>
            <person name="Neunemann D."/>
            <person name="Ongeri F."/>
            <person name="Pauchet Y."/>
            <person name="Pu L.L."/>
            <person name="Pyrousis I."/>
            <person name="Rao X.J."/>
            <person name="Redding A."/>
            <person name="Roesel C."/>
            <person name="Sanchez-Gracia A."/>
            <person name="Schaack S."/>
            <person name="Shukla A."/>
            <person name="Tetreau G."/>
            <person name="Wang Y."/>
            <person name="Xiong G.H."/>
            <person name="Traut W."/>
            <person name="Walsh T.K."/>
            <person name="Worley K.C."/>
            <person name="Wu D."/>
            <person name="Wu W."/>
            <person name="Wu Y.Q."/>
            <person name="Zhang X."/>
            <person name="Zou Z."/>
            <person name="Zucker H."/>
            <person name="Briscoe A.D."/>
            <person name="Burmester T."/>
            <person name="Clem R.J."/>
            <person name="Feyereisen R."/>
            <person name="Grimmelikhuijzen C.J.P."/>
            <person name="Hamodrakas S.J."/>
            <person name="Hansson B.S."/>
            <person name="Huguet E."/>
            <person name="Jermiin L.S."/>
            <person name="Lan Q."/>
            <person name="Lehman H.K."/>
            <person name="Lorenzen M."/>
            <person name="Merzendorfer H."/>
            <person name="Michalopoulos I."/>
            <person name="Morton D.B."/>
            <person name="Muthukrishnan S."/>
            <person name="Oakeshott J.G."/>
            <person name="Palmer W."/>
            <person name="Park Y."/>
            <person name="Passarelli A.L."/>
            <person name="Rozas J."/>
            <person name="Schwartz L.M."/>
            <person name="Smith W."/>
            <person name="Southgate A."/>
            <person name="Vilcinskas A."/>
            <person name="Vogt R."/>
            <person name="Wang P."/>
            <person name="Werren J."/>
            <person name="Yu X.Q."/>
            <person name="Zhou J.J."/>
            <person name="Brown S.J."/>
            <person name="Scherer S.E."/>
            <person name="Richards S."/>
            <person name="Blissard G.W."/>
        </authorList>
    </citation>
    <scope>NUCLEOTIDE SEQUENCE</scope>
</reference>
<name>A0A922D217_MANSE</name>
<keyword evidence="3" id="KW-1185">Reference proteome</keyword>
<dbReference type="InterPro" id="IPR032840">
    <property type="entry name" value="CFAP91_dom"/>
</dbReference>
<dbReference type="EMBL" id="JH669692">
    <property type="protein sequence ID" value="KAG6465726.1"/>
    <property type="molecule type" value="Genomic_DNA"/>
</dbReference>
<organism evidence="2 3">
    <name type="scientific">Manduca sexta</name>
    <name type="common">Tobacco hawkmoth</name>
    <name type="synonym">Tobacco hornworm</name>
    <dbReference type="NCBI Taxonomy" id="7130"/>
    <lineage>
        <taxon>Eukaryota</taxon>
        <taxon>Metazoa</taxon>
        <taxon>Ecdysozoa</taxon>
        <taxon>Arthropoda</taxon>
        <taxon>Hexapoda</taxon>
        <taxon>Insecta</taxon>
        <taxon>Pterygota</taxon>
        <taxon>Neoptera</taxon>
        <taxon>Endopterygota</taxon>
        <taxon>Lepidoptera</taxon>
        <taxon>Glossata</taxon>
        <taxon>Ditrysia</taxon>
        <taxon>Bombycoidea</taxon>
        <taxon>Sphingidae</taxon>
        <taxon>Sphinginae</taxon>
        <taxon>Sphingini</taxon>
        <taxon>Manduca</taxon>
    </lineage>
</organism>
<evidence type="ECO:0000259" key="1">
    <source>
        <dbReference type="Pfam" id="PF14738"/>
    </source>
</evidence>
<dbReference type="Proteomes" id="UP000791440">
    <property type="component" value="Unassembled WGS sequence"/>
</dbReference>
<protein>
    <recommendedName>
        <fullName evidence="1">CFAP91 domain-containing protein</fullName>
    </recommendedName>
</protein>
<dbReference type="AlphaFoldDB" id="A0A922D217"/>